<organism evidence="2 3">
    <name type="scientific">Glutamicibacter arilaitensis</name>
    <dbReference type="NCBI Taxonomy" id="256701"/>
    <lineage>
        <taxon>Bacteria</taxon>
        <taxon>Bacillati</taxon>
        <taxon>Actinomycetota</taxon>
        <taxon>Actinomycetes</taxon>
        <taxon>Micrococcales</taxon>
        <taxon>Micrococcaceae</taxon>
        <taxon>Glutamicibacter</taxon>
    </lineage>
</organism>
<evidence type="ECO:0000313" key="2">
    <source>
        <dbReference type="EMBL" id="PMQ21820.1"/>
    </source>
</evidence>
<evidence type="ECO:0000313" key="3">
    <source>
        <dbReference type="Proteomes" id="UP000235739"/>
    </source>
</evidence>
<evidence type="ECO:0000256" key="1">
    <source>
        <dbReference type="SAM" id="Phobius"/>
    </source>
</evidence>
<dbReference type="Gene3D" id="3.20.20.140">
    <property type="entry name" value="Metal-dependent hydrolases"/>
    <property type="match status" value="1"/>
</dbReference>
<dbReference type="AlphaFoldDB" id="A0A2N7S6Q2"/>
<dbReference type="Proteomes" id="UP000235739">
    <property type="component" value="Unassembled WGS sequence"/>
</dbReference>
<dbReference type="PROSITE" id="PS51365">
    <property type="entry name" value="RENAL_DIPEPTIDASE_2"/>
    <property type="match status" value="1"/>
</dbReference>
<dbReference type="PANTHER" id="PTHR10443">
    <property type="entry name" value="MICROSOMAL DIPEPTIDASE"/>
    <property type="match status" value="1"/>
</dbReference>
<dbReference type="CDD" id="cd01301">
    <property type="entry name" value="rDP_like"/>
    <property type="match status" value="1"/>
</dbReference>
<keyword evidence="1" id="KW-1133">Transmembrane helix</keyword>
<dbReference type="Pfam" id="PF01244">
    <property type="entry name" value="Peptidase_M19"/>
    <property type="match status" value="1"/>
</dbReference>
<reference evidence="2 3" key="1">
    <citation type="journal article" date="2017" name="Elife">
        <title>Extensive horizontal gene transfer in cheese-associated bacteria.</title>
        <authorList>
            <person name="Bonham K.S."/>
            <person name="Wolfe B.E."/>
            <person name="Dutton R.J."/>
        </authorList>
    </citation>
    <scope>NUCLEOTIDE SEQUENCE [LARGE SCALE GENOMIC DNA]</scope>
    <source>
        <strain evidence="2 3">JB182</strain>
    </source>
</reference>
<proteinExistence type="predicted"/>
<gene>
    <name evidence="2" type="ORF">CIK84_09960</name>
</gene>
<accession>A0A2N7S6Q2</accession>
<feature type="transmembrane region" description="Helical" evidence="1">
    <location>
        <begin position="12"/>
        <end position="35"/>
    </location>
</feature>
<dbReference type="GO" id="GO:0070573">
    <property type="term" value="F:metallodipeptidase activity"/>
    <property type="evidence" value="ECO:0007669"/>
    <property type="project" value="InterPro"/>
</dbReference>
<keyword evidence="1" id="KW-0472">Membrane</keyword>
<sequence length="396" mass="43117">MTRATSRLSKRLALWISSTLVLLLAAFFIFAPGIVENTRNKIEAKDLPVVSEEAAKLHSRLEIADMHADTLMWDRSLLTRSTRGHVDLPRLEEGNVALQVFSSVSKSPVGQNYESNSADSDNITLLSIAQLQPPRTWNSLLERSLYQAKKLRDDAADSQGTLRTITSTAELDKLLMERKNGMKVTGGLYSVEGLHNLEGDIANLDILFEDGMRMAGFTYFFDNPVAGSKHGVEKTGLTDLGRAALKRMEELGVIIDLAHSSDQTFDDVLSLATKPVVFSHGGVQASCDVNRNLNDEQIRAVARTGGVIGIGYWDAAICTLVVNSVVDAMEHVIKVAGIEHVGLGSDFDGATTVAWDASQIAVITQELMNRGYSETGIEAIMGGNTLRVFREVLPAN</sequence>
<dbReference type="InterPro" id="IPR032466">
    <property type="entry name" value="Metal_Hydrolase"/>
</dbReference>
<comment type="caution">
    <text evidence="2">The sequence shown here is derived from an EMBL/GenBank/DDBJ whole genome shotgun (WGS) entry which is preliminary data.</text>
</comment>
<dbReference type="RefSeq" id="WP_102598258.1">
    <property type="nucleotide sequence ID" value="NZ_JABUYH010000009.1"/>
</dbReference>
<dbReference type="SUPFAM" id="SSF51556">
    <property type="entry name" value="Metallo-dependent hydrolases"/>
    <property type="match status" value="1"/>
</dbReference>
<dbReference type="GO" id="GO:0006508">
    <property type="term" value="P:proteolysis"/>
    <property type="evidence" value="ECO:0007669"/>
    <property type="project" value="InterPro"/>
</dbReference>
<keyword evidence="1" id="KW-0812">Transmembrane</keyword>
<dbReference type="EMBL" id="PNQX01000001">
    <property type="protein sequence ID" value="PMQ21820.1"/>
    <property type="molecule type" value="Genomic_DNA"/>
</dbReference>
<dbReference type="InterPro" id="IPR008257">
    <property type="entry name" value="Pept_M19"/>
</dbReference>
<dbReference type="PANTHER" id="PTHR10443:SF12">
    <property type="entry name" value="DIPEPTIDASE"/>
    <property type="match status" value="1"/>
</dbReference>
<name>A0A2N7S6Q2_9MICC</name>
<protein>
    <submittedName>
        <fullName evidence="2">Peptidase M19</fullName>
    </submittedName>
</protein>